<dbReference type="GO" id="GO:0046656">
    <property type="term" value="P:folic acid biosynthetic process"/>
    <property type="evidence" value="ECO:0007669"/>
    <property type="project" value="UniProtKB-KW"/>
</dbReference>
<dbReference type="GO" id="GO:0003848">
    <property type="term" value="F:2-amino-4-hydroxy-6-hydroxymethyldihydropteridine diphosphokinase activity"/>
    <property type="evidence" value="ECO:0007669"/>
    <property type="project" value="UniProtKB-EC"/>
</dbReference>
<gene>
    <name evidence="14" type="primary">folK</name>
    <name evidence="14" type="ORF">EOD73_01010</name>
</gene>
<evidence type="ECO:0000256" key="2">
    <source>
        <dbReference type="ARBA" id="ARBA00005810"/>
    </source>
</evidence>
<dbReference type="AlphaFoldDB" id="A0A437LQG8"/>
<dbReference type="Gene3D" id="3.30.70.560">
    <property type="entry name" value="7,8-Dihydro-6-hydroxymethylpterin-pyrophosphokinase HPPK"/>
    <property type="match status" value="1"/>
</dbReference>
<dbReference type="OrthoDB" id="9808041at2"/>
<comment type="pathway">
    <text evidence="1">Cofactor biosynthesis; tetrahydrofolate biosynthesis; 2-amino-4-hydroxy-6-hydroxymethyl-7,8-dihydropteridine diphosphate from 7,8-dihydroneopterin triphosphate: step 4/4.</text>
</comment>
<keyword evidence="8" id="KW-0067">ATP-binding</keyword>
<protein>
    <recommendedName>
        <fullName evidence="4">2-amino-4-hydroxy-6-hydroxymethyldihydropteridine pyrophosphokinase</fullName>
        <ecNumber evidence="3">2.7.6.3</ecNumber>
    </recommendedName>
    <alternativeName>
        <fullName evidence="11">6-hydroxymethyl-7,8-dihydropterin pyrophosphokinase</fullName>
    </alternativeName>
    <alternativeName>
        <fullName evidence="12">7,8-dihydro-6-hydroxymethylpterin-pyrophosphokinase</fullName>
    </alternativeName>
</protein>
<reference evidence="14 15" key="1">
    <citation type="submission" date="2019-01" db="EMBL/GenBank/DDBJ databases">
        <authorList>
            <person name="Chen W.-M."/>
        </authorList>
    </citation>
    <scope>NUCLEOTIDE SEQUENCE [LARGE SCALE GENOMIC DNA]</scope>
    <source>
        <strain evidence="14 15">CCP-18</strain>
    </source>
</reference>
<dbReference type="PANTHER" id="PTHR43071:SF1">
    <property type="entry name" value="2-AMINO-4-HYDROXY-6-HYDROXYMETHYLDIHYDROPTERIDINE PYROPHOSPHOKINASE"/>
    <property type="match status" value="1"/>
</dbReference>
<comment type="similarity">
    <text evidence="2">Belongs to the HPPK family.</text>
</comment>
<keyword evidence="9" id="KW-0289">Folate biosynthesis</keyword>
<evidence type="ECO:0000256" key="7">
    <source>
        <dbReference type="ARBA" id="ARBA00022777"/>
    </source>
</evidence>
<dbReference type="PROSITE" id="PS00794">
    <property type="entry name" value="HPPK"/>
    <property type="match status" value="1"/>
</dbReference>
<dbReference type="InterPro" id="IPR000550">
    <property type="entry name" value="Hppk"/>
</dbReference>
<evidence type="ECO:0000256" key="1">
    <source>
        <dbReference type="ARBA" id="ARBA00005051"/>
    </source>
</evidence>
<evidence type="ECO:0000259" key="13">
    <source>
        <dbReference type="PROSITE" id="PS00794"/>
    </source>
</evidence>
<evidence type="ECO:0000256" key="10">
    <source>
        <dbReference type="ARBA" id="ARBA00029409"/>
    </source>
</evidence>
<evidence type="ECO:0000256" key="4">
    <source>
        <dbReference type="ARBA" id="ARBA00016218"/>
    </source>
</evidence>
<keyword evidence="6" id="KW-0547">Nucleotide-binding</keyword>
<feature type="domain" description="7,8-dihydro-6-hydroxymethylpterin-pyrophosphokinase" evidence="13">
    <location>
        <begin position="88"/>
        <end position="99"/>
    </location>
</feature>
<evidence type="ECO:0000256" key="11">
    <source>
        <dbReference type="ARBA" id="ARBA00029766"/>
    </source>
</evidence>
<dbReference type="GO" id="GO:0005524">
    <property type="term" value="F:ATP binding"/>
    <property type="evidence" value="ECO:0007669"/>
    <property type="project" value="UniProtKB-KW"/>
</dbReference>
<evidence type="ECO:0000256" key="3">
    <source>
        <dbReference type="ARBA" id="ARBA00013253"/>
    </source>
</evidence>
<evidence type="ECO:0000313" key="14">
    <source>
        <dbReference type="EMBL" id="RVT87639.1"/>
    </source>
</evidence>
<dbReference type="EC" id="2.7.6.3" evidence="3"/>
<organism evidence="14 15">
    <name type="scientific">Inhella crocodyli</name>
    <dbReference type="NCBI Taxonomy" id="2499851"/>
    <lineage>
        <taxon>Bacteria</taxon>
        <taxon>Pseudomonadati</taxon>
        <taxon>Pseudomonadota</taxon>
        <taxon>Betaproteobacteria</taxon>
        <taxon>Burkholderiales</taxon>
        <taxon>Sphaerotilaceae</taxon>
        <taxon>Inhella</taxon>
    </lineage>
</organism>
<evidence type="ECO:0000256" key="12">
    <source>
        <dbReference type="ARBA" id="ARBA00033413"/>
    </source>
</evidence>
<accession>A0A437LQG8</accession>
<dbReference type="InterPro" id="IPR035907">
    <property type="entry name" value="Hppk_sf"/>
</dbReference>
<keyword evidence="15" id="KW-1185">Reference proteome</keyword>
<comment type="function">
    <text evidence="10">Catalyzes the transfer of pyrophosphate from adenosine triphosphate (ATP) to 6-hydroxymethyl-7,8-dihydropterin, an enzymatic step in folate biosynthesis pathway.</text>
</comment>
<dbReference type="Proteomes" id="UP000288587">
    <property type="component" value="Unassembled WGS sequence"/>
</dbReference>
<dbReference type="GO" id="GO:0046654">
    <property type="term" value="P:tetrahydrofolate biosynthetic process"/>
    <property type="evidence" value="ECO:0007669"/>
    <property type="project" value="UniProtKB-UniPathway"/>
</dbReference>
<evidence type="ECO:0000256" key="8">
    <source>
        <dbReference type="ARBA" id="ARBA00022840"/>
    </source>
</evidence>
<comment type="caution">
    <text evidence="14">The sequence shown here is derived from an EMBL/GenBank/DDBJ whole genome shotgun (WGS) entry which is preliminary data.</text>
</comment>
<keyword evidence="5 14" id="KW-0808">Transferase</keyword>
<dbReference type="EMBL" id="SACM01000001">
    <property type="protein sequence ID" value="RVT87639.1"/>
    <property type="molecule type" value="Genomic_DNA"/>
</dbReference>
<dbReference type="NCBIfam" id="TIGR01498">
    <property type="entry name" value="folK"/>
    <property type="match status" value="1"/>
</dbReference>
<evidence type="ECO:0000256" key="6">
    <source>
        <dbReference type="ARBA" id="ARBA00022741"/>
    </source>
</evidence>
<name>A0A437LQG8_9BURK</name>
<dbReference type="PANTHER" id="PTHR43071">
    <property type="entry name" value="2-AMINO-4-HYDROXY-6-HYDROXYMETHYLDIHYDROPTERIDINE PYROPHOSPHOKINASE"/>
    <property type="match status" value="1"/>
</dbReference>
<evidence type="ECO:0000313" key="15">
    <source>
        <dbReference type="Proteomes" id="UP000288587"/>
    </source>
</evidence>
<evidence type="ECO:0000256" key="9">
    <source>
        <dbReference type="ARBA" id="ARBA00022909"/>
    </source>
</evidence>
<proteinExistence type="inferred from homology"/>
<evidence type="ECO:0000256" key="5">
    <source>
        <dbReference type="ARBA" id="ARBA00022679"/>
    </source>
</evidence>
<sequence>MSVWAYVGLGANLGDAEANVRQAAQHLAAVASVRQVILSPLYRSAPVDASGPDFVNAVAAVWTDLEPEALLDALQAIETRQGRERPYRNAPRTLDLDLLLHGDAVRSTPRLTLPHPRLHERAFVLRPLLDLAPDMATPALGPLEAHLPGVAGQALSRLDDTPAAGLTFRG</sequence>
<dbReference type="CDD" id="cd00483">
    <property type="entry name" value="HPPK"/>
    <property type="match status" value="1"/>
</dbReference>
<dbReference type="GO" id="GO:0016301">
    <property type="term" value="F:kinase activity"/>
    <property type="evidence" value="ECO:0007669"/>
    <property type="project" value="UniProtKB-KW"/>
</dbReference>
<dbReference type="SUPFAM" id="SSF55083">
    <property type="entry name" value="6-hydroxymethyl-7,8-dihydropterin pyrophosphokinase, HPPK"/>
    <property type="match status" value="1"/>
</dbReference>
<dbReference type="UniPathway" id="UPA00077">
    <property type="reaction ID" value="UER00155"/>
</dbReference>
<dbReference type="RefSeq" id="WP_127680008.1">
    <property type="nucleotide sequence ID" value="NZ_SACM01000001.1"/>
</dbReference>
<dbReference type="Pfam" id="PF01288">
    <property type="entry name" value="HPPK"/>
    <property type="match status" value="1"/>
</dbReference>
<keyword evidence="7 14" id="KW-0418">Kinase</keyword>